<protein>
    <submittedName>
        <fullName evidence="1">DUF4259 domain-containing protein</fullName>
    </submittedName>
</protein>
<gene>
    <name evidence="1" type="ORF">OG398_20165</name>
</gene>
<proteinExistence type="predicted"/>
<dbReference type="InterPro" id="IPR025355">
    <property type="entry name" value="DUF4259"/>
</dbReference>
<evidence type="ECO:0000313" key="1">
    <source>
        <dbReference type="EMBL" id="WTW73945.1"/>
    </source>
</evidence>
<accession>A0AAU2W2V6</accession>
<name>A0AAU2W2V6_9ACTN</name>
<dbReference type="AlphaFoldDB" id="A0AAU2W2V6"/>
<organism evidence="1">
    <name type="scientific">Streptomyces sp. NBC_00008</name>
    <dbReference type="NCBI Taxonomy" id="2903610"/>
    <lineage>
        <taxon>Bacteria</taxon>
        <taxon>Bacillati</taxon>
        <taxon>Actinomycetota</taxon>
        <taxon>Actinomycetes</taxon>
        <taxon>Kitasatosporales</taxon>
        <taxon>Streptomycetaceae</taxon>
        <taxon>Streptomyces</taxon>
    </lineage>
</organism>
<dbReference type="Pfam" id="PF14078">
    <property type="entry name" value="DUF4259"/>
    <property type="match status" value="1"/>
</dbReference>
<dbReference type="EMBL" id="CP108313">
    <property type="protein sequence ID" value="WTW73945.1"/>
    <property type="molecule type" value="Genomic_DNA"/>
</dbReference>
<reference evidence="1" key="1">
    <citation type="submission" date="2022-10" db="EMBL/GenBank/DDBJ databases">
        <title>The complete genomes of actinobacterial strains from the NBC collection.</title>
        <authorList>
            <person name="Joergensen T.S."/>
            <person name="Alvarez Arevalo M."/>
            <person name="Sterndorff E.B."/>
            <person name="Faurdal D."/>
            <person name="Vuksanovic O."/>
            <person name="Mourched A.-S."/>
            <person name="Charusanti P."/>
            <person name="Shaw S."/>
            <person name="Blin K."/>
            <person name="Weber T."/>
        </authorList>
    </citation>
    <scope>NUCLEOTIDE SEQUENCE</scope>
    <source>
        <strain evidence="1">NBC_00008</strain>
    </source>
</reference>
<sequence>MGTWGAGNFDSDTAADHLAELAERLVAEVTEAMGGDPVELEPDEYWGVAVPCNLELLLVLHRQDWVGVTLPPPEVVRTWRETFLAVWEGTIDGLEPKPAYKDARRAVLNETFERLAEASAATAAAG</sequence>